<protein>
    <submittedName>
        <fullName evidence="2">Uncharacterized protein</fullName>
    </submittedName>
</protein>
<evidence type="ECO:0000256" key="1">
    <source>
        <dbReference type="SAM" id="MobiDB-lite"/>
    </source>
</evidence>
<reference evidence="2" key="1">
    <citation type="submission" date="2018-02" db="EMBL/GenBank/DDBJ databases">
        <title>Rhizophora mucronata_Transcriptome.</title>
        <authorList>
            <person name="Meera S.P."/>
            <person name="Sreeshan A."/>
            <person name="Augustine A."/>
        </authorList>
    </citation>
    <scope>NUCLEOTIDE SEQUENCE</scope>
    <source>
        <tissue evidence="2">Leaf</tissue>
    </source>
</reference>
<name>A0A2P2PUD6_RHIMU</name>
<sequence length="38" mass="4084">MNPSILASTIKTTNRASQESQPESELMISPPNQQTPGV</sequence>
<evidence type="ECO:0000313" key="2">
    <source>
        <dbReference type="EMBL" id="MBX58367.1"/>
    </source>
</evidence>
<proteinExistence type="predicted"/>
<organism evidence="2">
    <name type="scientific">Rhizophora mucronata</name>
    <name type="common">Asiatic mangrove</name>
    <dbReference type="NCBI Taxonomy" id="61149"/>
    <lineage>
        <taxon>Eukaryota</taxon>
        <taxon>Viridiplantae</taxon>
        <taxon>Streptophyta</taxon>
        <taxon>Embryophyta</taxon>
        <taxon>Tracheophyta</taxon>
        <taxon>Spermatophyta</taxon>
        <taxon>Magnoliopsida</taxon>
        <taxon>eudicotyledons</taxon>
        <taxon>Gunneridae</taxon>
        <taxon>Pentapetalae</taxon>
        <taxon>rosids</taxon>
        <taxon>fabids</taxon>
        <taxon>Malpighiales</taxon>
        <taxon>Rhizophoraceae</taxon>
        <taxon>Rhizophora</taxon>
    </lineage>
</organism>
<feature type="region of interest" description="Disordered" evidence="1">
    <location>
        <begin position="1"/>
        <end position="38"/>
    </location>
</feature>
<dbReference type="EMBL" id="GGEC01077883">
    <property type="protein sequence ID" value="MBX58367.1"/>
    <property type="molecule type" value="Transcribed_RNA"/>
</dbReference>
<accession>A0A2P2PUD6</accession>
<dbReference type="AlphaFoldDB" id="A0A2P2PUD6"/>
<feature type="compositionally biased region" description="Polar residues" evidence="1">
    <location>
        <begin position="1"/>
        <end position="23"/>
    </location>
</feature>